<dbReference type="AlphaFoldDB" id="A0A0E9STV2"/>
<evidence type="ECO:0000313" key="2">
    <source>
        <dbReference type="EMBL" id="JAH44692.1"/>
    </source>
</evidence>
<reference evidence="2" key="2">
    <citation type="journal article" date="2015" name="Fish Shellfish Immunol.">
        <title>Early steps in the European eel (Anguilla anguilla)-Vibrio vulnificus interaction in the gills: Role of the RtxA13 toxin.</title>
        <authorList>
            <person name="Callol A."/>
            <person name="Pajuelo D."/>
            <person name="Ebbesson L."/>
            <person name="Teles M."/>
            <person name="MacKenzie S."/>
            <person name="Amaro C."/>
        </authorList>
    </citation>
    <scope>NUCLEOTIDE SEQUENCE</scope>
</reference>
<protein>
    <submittedName>
        <fullName evidence="2">Uncharacterized protein</fullName>
    </submittedName>
</protein>
<keyword evidence="1" id="KW-1133">Transmembrane helix</keyword>
<feature type="transmembrane region" description="Helical" evidence="1">
    <location>
        <begin position="37"/>
        <end position="57"/>
    </location>
</feature>
<reference evidence="2" key="1">
    <citation type="submission" date="2014-11" db="EMBL/GenBank/DDBJ databases">
        <authorList>
            <person name="Amaro Gonzalez C."/>
        </authorList>
    </citation>
    <scope>NUCLEOTIDE SEQUENCE</scope>
</reference>
<evidence type="ECO:0000256" key="1">
    <source>
        <dbReference type="SAM" id="Phobius"/>
    </source>
</evidence>
<dbReference type="EMBL" id="GBXM01063885">
    <property type="protein sequence ID" value="JAH44692.1"/>
    <property type="molecule type" value="Transcribed_RNA"/>
</dbReference>
<sequence length="79" mass="8905">MQCSFCALSSSLGGFLHVILSLPNQLCDVFDNAMPLNPRLTCPFCFVLLIVFMGLLYTNGKILSVWLNLYLLYMEKPVI</sequence>
<keyword evidence="1" id="KW-0812">Transmembrane</keyword>
<accession>A0A0E9STV2</accession>
<keyword evidence="1" id="KW-0472">Membrane</keyword>
<proteinExistence type="predicted"/>
<organism evidence="2">
    <name type="scientific">Anguilla anguilla</name>
    <name type="common">European freshwater eel</name>
    <name type="synonym">Muraena anguilla</name>
    <dbReference type="NCBI Taxonomy" id="7936"/>
    <lineage>
        <taxon>Eukaryota</taxon>
        <taxon>Metazoa</taxon>
        <taxon>Chordata</taxon>
        <taxon>Craniata</taxon>
        <taxon>Vertebrata</taxon>
        <taxon>Euteleostomi</taxon>
        <taxon>Actinopterygii</taxon>
        <taxon>Neopterygii</taxon>
        <taxon>Teleostei</taxon>
        <taxon>Anguilliformes</taxon>
        <taxon>Anguillidae</taxon>
        <taxon>Anguilla</taxon>
    </lineage>
</organism>
<name>A0A0E9STV2_ANGAN</name>